<dbReference type="Gene3D" id="3.30.420.10">
    <property type="entry name" value="Ribonuclease H-like superfamily/Ribonuclease H"/>
    <property type="match status" value="1"/>
</dbReference>
<dbReference type="OrthoDB" id="8045861at2759"/>
<organism evidence="1 2">
    <name type="scientific">Ramazzottius varieornatus</name>
    <name type="common">Water bear</name>
    <name type="synonym">Tardigrade</name>
    <dbReference type="NCBI Taxonomy" id="947166"/>
    <lineage>
        <taxon>Eukaryota</taxon>
        <taxon>Metazoa</taxon>
        <taxon>Ecdysozoa</taxon>
        <taxon>Tardigrada</taxon>
        <taxon>Eutardigrada</taxon>
        <taxon>Parachela</taxon>
        <taxon>Hypsibioidea</taxon>
        <taxon>Ramazzottiidae</taxon>
        <taxon>Ramazzottius</taxon>
    </lineage>
</organism>
<name>A0A1D1V952_RAMVA</name>
<dbReference type="InterPro" id="IPR036397">
    <property type="entry name" value="RNaseH_sf"/>
</dbReference>
<dbReference type="GO" id="GO:0003676">
    <property type="term" value="F:nucleic acid binding"/>
    <property type="evidence" value="ECO:0007669"/>
    <property type="project" value="InterPro"/>
</dbReference>
<dbReference type="EMBL" id="BDGG01000003">
    <property type="protein sequence ID" value="GAU95363.1"/>
    <property type="molecule type" value="Genomic_DNA"/>
</dbReference>
<reference evidence="1 2" key="1">
    <citation type="journal article" date="2016" name="Nat. Commun.">
        <title>Extremotolerant tardigrade genome and improved radiotolerance of human cultured cells by tardigrade-unique protein.</title>
        <authorList>
            <person name="Hashimoto T."/>
            <person name="Horikawa D.D."/>
            <person name="Saito Y."/>
            <person name="Kuwahara H."/>
            <person name="Kozuka-Hata H."/>
            <person name="Shin-I T."/>
            <person name="Minakuchi Y."/>
            <person name="Ohishi K."/>
            <person name="Motoyama A."/>
            <person name="Aizu T."/>
            <person name="Enomoto A."/>
            <person name="Kondo K."/>
            <person name="Tanaka S."/>
            <person name="Hara Y."/>
            <person name="Koshikawa S."/>
            <person name="Sagara H."/>
            <person name="Miura T."/>
            <person name="Yokobori S."/>
            <person name="Miyagawa K."/>
            <person name="Suzuki Y."/>
            <person name="Kubo T."/>
            <person name="Oyama M."/>
            <person name="Kohara Y."/>
            <person name="Fujiyama A."/>
            <person name="Arakawa K."/>
            <person name="Katayama T."/>
            <person name="Toyoda A."/>
            <person name="Kunieda T."/>
        </authorList>
    </citation>
    <scope>NUCLEOTIDE SEQUENCE [LARGE SCALE GENOMIC DNA]</scope>
    <source>
        <strain evidence="1 2">YOKOZUNA-1</strain>
    </source>
</reference>
<protein>
    <recommendedName>
        <fullName evidence="3">Tc1-like transposase DDE domain-containing protein</fullName>
    </recommendedName>
</protein>
<proteinExistence type="predicted"/>
<keyword evidence="2" id="KW-1185">Reference proteome</keyword>
<dbReference type="Proteomes" id="UP000186922">
    <property type="component" value="Unassembled WGS sequence"/>
</dbReference>
<accession>A0A1D1V952</accession>
<sequence length="83" mass="9558">MVAVGISWNGMSRPYVVDGDTKVTARYFIDDVLSKMIKENLPRLHGKNSHKITVHFDSAKSHVDKLTQEWMEENHPNYILDCV</sequence>
<comment type="caution">
    <text evidence="1">The sequence shown here is derived from an EMBL/GenBank/DDBJ whole genome shotgun (WGS) entry which is preliminary data.</text>
</comment>
<evidence type="ECO:0000313" key="1">
    <source>
        <dbReference type="EMBL" id="GAU95363.1"/>
    </source>
</evidence>
<evidence type="ECO:0008006" key="3">
    <source>
        <dbReference type="Google" id="ProtNLM"/>
    </source>
</evidence>
<gene>
    <name evidence="1" type="primary">RvY_06993-1</name>
    <name evidence="1" type="synonym">RvY_06993.1</name>
    <name evidence="1" type="ORF">RvY_06993</name>
</gene>
<evidence type="ECO:0000313" key="2">
    <source>
        <dbReference type="Proteomes" id="UP000186922"/>
    </source>
</evidence>
<dbReference type="AlphaFoldDB" id="A0A1D1V952"/>